<accession>A0A8K0HW31</accession>
<keyword evidence="3" id="KW-1185">Reference proteome</keyword>
<reference evidence="2" key="2">
    <citation type="submission" date="2019-07" db="EMBL/GenBank/DDBJ databases">
        <authorList>
            <person name="Yang Y."/>
            <person name="Bocs S."/>
            <person name="Baudouin L."/>
        </authorList>
    </citation>
    <scope>NUCLEOTIDE SEQUENCE</scope>
    <source>
        <tissue evidence="2">Spear leaf of Hainan Tall coconut</tissue>
    </source>
</reference>
<organism evidence="2 3">
    <name type="scientific">Cocos nucifera</name>
    <name type="common">Coconut palm</name>
    <dbReference type="NCBI Taxonomy" id="13894"/>
    <lineage>
        <taxon>Eukaryota</taxon>
        <taxon>Viridiplantae</taxon>
        <taxon>Streptophyta</taxon>
        <taxon>Embryophyta</taxon>
        <taxon>Tracheophyta</taxon>
        <taxon>Spermatophyta</taxon>
        <taxon>Magnoliopsida</taxon>
        <taxon>Liliopsida</taxon>
        <taxon>Arecaceae</taxon>
        <taxon>Arecoideae</taxon>
        <taxon>Cocoseae</taxon>
        <taxon>Attaleinae</taxon>
        <taxon>Cocos</taxon>
    </lineage>
</organism>
<evidence type="ECO:0000313" key="3">
    <source>
        <dbReference type="Proteomes" id="UP000797356"/>
    </source>
</evidence>
<sequence>MRRRHPEGLKVLQVEYGIALFCYYFTLKRHPGSCGWWYVSPQSDEWSFIDWGEPQEAMLKELSFNQCLRKDLETLHSFEILELNELLSEQTLFNMGISQVGPEEVDPNLLKMIDSKTLRKKVAEPTGGRSTHAKVEHLLASPTFRCFENGYMEHFAELSTEMRKHKIDVEMLKITKDKIVKIAREASTRANATERRAKDAKEALRETMEENFWLLGTQEALEAKVKELRTQSARIEELETKVAEVKIMLKATKKKIVEFQSKLEA</sequence>
<proteinExistence type="predicted"/>
<dbReference type="AlphaFoldDB" id="A0A8K0HW31"/>
<gene>
    <name evidence="2" type="ORF">COCNU_01G016900</name>
</gene>
<protein>
    <submittedName>
        <fullName evidence="2">Uncharacterized protein</fullName>
    </submittedName>
</protein>
<comment type="caution">
    <text evidence="2">The sequence shown here is derived from an EMBL/GenBank/DDBJ whole genome shotgun (WGS) entry which is preliminary data.</text>
</comment>
<dbReference type="Proteomes" id="UP000797356">
    <property type="component" value="Chromosome 1"/>
</dbReference>
<reference evidence="2" key="1">
    <citation type="journal article" date="2017" name="Gigascience">
        <title>The genome draft of coconut (Cocos nucifera).</title>
        <authorList>
            <person name="Xiao Y."/>
            <person name="Xu P."/>
            <person name="Fan H."/>
            <person name="Baudouin L."/>
            <person name="Xia W."/>
            <person name="Bocs S."/>
            <person name="Xu J."/>
            <person name="Li Q."/>
            <person name="Guo A."/>
            <person name="Zhou L."/>
            <person name="Li J."/>
            <person name="Wu Y."/>
            <person name="Ma Z."/>
            <person name="Armero A."/>
            <person name="Issali A.E."/>
            <person name="Liu N."/>
            <person name="Peng M."/>
            <person name="Yang Y."/>
        </authorList>
    </citation>
    <scope>NUCLEOTIDE SEQUENCE</scope>
    <source>
        <tissue evidence="2">Spear leaf of Hainan Tall coconut</tissue>
    </source>
</reference>
<name>A0A8K0HW31_COCNU</name>
<keyword evidence="1" id="KW-0175">Coiled coil</keyword>
<evidence type="ECO:0000313" key="2">
    <source>
        <dbReference type="EMBL" id="KAG1327756.1"/>
    </source>
</evidence>
<dbReference type="EMBL" id="CM017872">
    <property type="protein sequence ID" value="KAG1327756.1"/>
    <property type="molecule type" value="Genomic_DNA"/>
</dbReference>
<feature type="coiled-coil region" evidence="1">
    <location>
        <begin position="183"/>
        <end position="255"/>
    </location>
</feature>
<evidence type="ECO:0000256" key="1">
    <source>
        <dbReference type="SAM" id="Coils"/>
    </source>
</evidence>